<feature type="signal peptide" evidence="1">
    <location>
        <begin position="1"/>
        <end position="22"/>
    </location>
</feature>
<dbReference type="KEGG" id="dmp:FAK_37110"/>
<gene>
    <name evidence="2" type="ORF">FAK_37110</name>
</gene>
<evidence type="ECO:0000256" key="1">
    <source>
        <dbReference type="SAM" id="SignalP"/>
    </source>
</evidence>
<organism evidence="2 3">
    <name type="scientific">Desulfoferula mesophila</name>
    <dbReference type="NCBI Taxonomy" id="3058419"/>
    <lineage>
        <taxon>Bacteria</taxon>
        <taxon>Pseudomonadati</taxon>
        <taxon>Thermodesulfobacteriota</taxon>
        <taxon>Desulfarculia</taxon>
        <taxon>Desulfarculales</taxon>
        <taxon>Desulfarculaceae</taxon>
        <taxon>Desulfoferula</taxon>
    </lineage>
</organism>
<evidence type="ECO:0008006" key="4">
    <source>
        <dbReference type="Google" id="ProtNLM"/>
    </source>
</evidence>
<evidence type="ECO:0000313" key="2">
    <source>
        <dbReference type="EMBL" id="BEQ16645.1"/>
    </source>
</evidence>
<protein>
    <recommendedName>
        <fullName evidence="4">Transporter</fullName>
    </recommendedName>
</protein>
<dbReference type="InterPro" id="IPR025737">
    <property type="entry name" value="FApF"/>
</dbReference>
<keyword evidence="1" id="KW-0732">Signal</keyword>
<dbReference type="AlphaFoldDB" id="A0AAU9EYQ6"/>
<dbReference type="RefSeq" id="WP_338602773.1">
    <property type="nucleotide sequence ID" value="NZ_AP028679.1"/>
</dbReference>
<proteinExistence type="predicted"/>
<accession>A0AAU9EYQ6</accession>
<name>A0AAU9EYQ6_9BACT</name>
<dbReference type="EMBL" id="AP028679">
    <property type="protein sequence ID" value="BEQ16645.1"/>
    <property type="molecule type" value="Genomic_DNA"/>
</dbReference>
<dbReference type="Proteomes" id="UP001366166">
    <property type="component" value="Chromosome"/>
</dbReference>
<dbReference type="Pfam" id="PF13557">
    <property type="entry name" value="Phenol_MetA_deg"/>
    <property type="match status" value="1"/>
</dbReference>
<reference evidence="3" key="1">
    <citation type="journal article" date="2023" name="Arch. Microbiol.">
        <title>Desulfoferula mesophilus gen. nov. sp. nov., a mesophilic sulfate-reducing bacterium isolated from a brackish lake sediment.</title>
        <authorList>
            <person name="Watanabe T."/>
            <person name="Yabe T."/>
            <person name="Tsuji J.M."/>
            <person name="Fukui M."/>
        </authorList>
    </citation>
    <scope>NUCLEOTIDE SEQUENCE [LARGE SCALE GENOMIC DNA]</scope>
    <source>
        <strain evidence="3">12FAK</strain>
    </source>
</reference>
<sequence>MLRAALALAGLAWLFMAASAWAGPPFFTDDPVPVPYRHWELYLATQDLKEQGGGSGTAPHFEANYGALPELQLHLIVPLAWDRPEGEGTAYGLGDLELGAKYRLLREGEIMPQVGVFPLVTLPTGDQERGLGSGQCDVFVPLWLQKSWGAWTSYGGGGYWINPGSGNRNYWFTGVVVQRQFSDWLALGGELYHTIPDTVEGGEHTGYNLGAMVDFTPEQHLLVSAGSDLSGDTDLTFYLGYQLTWGPPDKDK</sequence>
<feature type="chain" id="PRO_5043369958" description="Transporter" evidence="1">
    <location>
        <begin position="23"/>
        <end position="252"/>
    </location>
</feature>
<keyword evidence="3" id="KW-1185">Reference proteome</keyword>
<evidence type="ECO:0000313" key="3">
    <source>
        <dbReference type="Proteomes" id="UP001366166"/>
    </source>
</evidence>